<dbReference type="PANTHER" id="PTHR43669:SF14">
    <property type="entry name" value="OXIDOREDUCTASE"/>
    <property type="match status" value="1"/>
</dbReference>
<dbReference type="Proteomes" id="UP000321079">
    <property type="component" value="Unassembled WGS sequence"/>
</dbReference>
<gene>
    <name evidence="4" type="ORF">GKA01_13660</name>
</gene>
<dbReference type="AlphaFoldDB" id="A0A511B6T0"/>
<evidence type="ECO:0000256" key="2">
    <source>
        <dbReference type="ARBA" id="ARBA00023002"/>
    </source>
</evidence>
<dbReference type="PRINTS" id="PR00081">
    <property type="entry name" value="GDHRDH"/>
</dbReference>
<dbReference type="Gene3D" id="3.40.50.720">
    <property type="entry name" value="NAD(P)-binding Rossmann-like Domain"/>
    <property type="match status" value="1"/>
</dbReference>
<evidence type="ECO:0000256" key="3">
    <source>
        <dbReference type="SAM" id="MobiDB-lite"/>
    </source>
</evidence>
<dbReference type="Pfam" id="PF00106">
    <property type="entry name" value="adh_short"/>
    <property type="match status" value="1"/>
</dbReference>
<accession>A0A511B6T0</accession>
<sequence>MFFSVPLSGKAAAVTGATQGIGKSTTLRLAKEGADIILLDVKQDILAETAKEVEALGRKAVALTANISNRDKFAESLREDAKTLGDLNIMVNNTEICQVKPVLDIESAEIEKIFNINVQGLLWGIQAAAKIFKEKGTKGKTINACPIAGQGTGVLRYYGQLLLPRYRRHGHVGHDRQAPGRNHRRRRGCDLQKIC</sequence>
<comment type="similarity">
    <text evidence="1">Belongs to the short-chain dehydrogenases/reductases (SDR) family.</text>
</comment>
<dbReference type="PANTHER" id="PTHR43669">
    <property type="entry name" value="5-KETO-D-GLUCONATE 5-REDUCTASE"/>
    <property type="match status" value="1"/>
</dbReference>
<dbReference type="EMBL" id="BJVA01000006">
    <property type="protein sequence ID" value="GEK96169.1"/>
    <property type="molecule type" value="Genomic_DNA"/>
</dbReference>
<organism evidence="4 5">
    <name type="scientific">Gluconobacter kanchanaburiensis NBRC 103587</name>
    <dbReference type="NCBI Taxonomy" id="1307948"/>
    <lineage>
        <taxon>Bacteria</taxon>
        <taxon>Pseudomonadati</taxon>
        <taxon>Pseudomonadota</taxon>
        <taxon>Alphaproteobacteria</taxon>
        <taxon>Acetobacterales</taxon>
        <taxon>Acetobacteraceae</taxon>
        <taxon>Gluconobacter</taxon>
    </lineage>
</organism>
<reference evidence="4 5" key="1">
    <citation type="submission" date="2019-07" db="EMBL/GenBank/DDBJ databases">
        <title>Whole genome shotgun sequence of Gluconobacter kanchanaburiensis NBRC 103587.</title>
        <authorList>
            <person name="Hosoyama A."/>
            <person name="Uohara A."/>
            <person name="Ohji S."/>
            <person name="Ichikawa N."/>
        </authorList>
    </citation>
    <scope>NUCLEOTIDE SEQUENCE [LARGE SCALE GENOMIC DNA]</scope>
    <source>
        <strain evidence="4 5">NBRC 103587</strain>
    </source>
</reference>
<dbReference type="SUPFAM" id="SSF51735">
    <property type="entry name" value="NAD(P)-binding Rossmann-fold domains"/>
    <property type="match status" value="1"/>
</dbReference>
<feature type="region of interest" description="Disordered" evidence="3">
    <location>
        <begin position="172"/>
        <end position="195"/>
    </location>
</feature>
<protein>
    <submittedName>
        <fullName evidence="4">Uncharacterized protein</fullName>
    </submittedName>
</protein>
<keyword evidence="2" id="KW-0560">Oxidoreductase</keyword>
<dbReference type="GO" id="GO:0016491">
    <property type="term" value="F:oxidoreductase activity"/>
    <property type="evidence" value="ECO:0007669"/>
    <property type="project" value="UniProtKB-KW"/>
</dbReference>
<name>A0A511B6T0_9PROT</name>
<dbReference type="InterPro" id="IPR036291">
    <property type="entry name" value="NAD(P)-bd_dom_sf"/>
</dbReference>
<evidence type="ECO:0000313" key="5">
    <source>
        <dbReference type="Proteomes" id="UP000321079"/>
    </source>
</evidence>
<proteinExistence type="inferred from homology"/>
<comment type="caution">
    <text evidence="4">The sequence shown here is derived from an EMBL/GenBank/DDBJ whole genome shotgun (WGS) entry which is preliminary data.</text>
</comment>
<keyword evidence="5" id="KW-1185">Reference proteome</keyword>
<dbReference type="InterPro" id="IPR002347">
    <property type="entry name" value="SDR_fam"/>
</dbReference>
<evidence type="ECO:0000313" key="4">
    <source>
        <dbReference type="EMBL" id="GEK96169.1"/>
    </source>
</evidence>
<evidence type="ECO:0000256" key="1">
    <source>
        <dbReference type="ARBA" id="ARBA00006484"/>
    </source>
</evidence>